<dbReference type="SUPFAM" id="SSF160088">
    <property type="entry name" value="NRDP1 C-terminal domain-like"/>
    <property type="match status" value="1"/>
</dbReference>
<evidence type="ECO:0000256" key="2">
    <source>
        <dbReference type="ARBA" id="ARBA00004906"/>
    </source>
</evidence>
<dbReference type="PANTHER" id="PTHR10131:SF157">
    <property type="entry name" value="RECEPTOR-ASSOCIATED FACTOR, PUTATIVE-RELATED"/>
    <property type="match status" value="1"/>
</dbReference>
<evidence type="ECO:0000256" key="3">
    <source>
        <dbReference type="ARBA" id="ARBA00012483"/>
    </source>
</evidence>
<dbReference type="HOGENOM" id="CLU_076732_0_0_1"/>
<dbReference type="PhylomeDB" id="B4IRJ3"/>
<dbReference type="PROSITE" id="PS50089">
    <property type="entry name" value="ZF_RING_2"/>
    <property type="match status" value="1"/>
</dbReference>
<reference evidence="14 15" key="1">
    <citation type="journal article" date="2007" name="Nature">
        <title>Evolution of genes and genomes on the Drosophila phylogeny.</title>
        <authorList>
            <consortium name="Drosophila 12 Genomes Consortium"/>
            <person name="Clark A.G."/>
            <person name="Eisen M.B."/>
            <person name="Smith D.R."/>
            <person name="Bergman C.M."/>
            <person name="Oliver B."/>
            <person name="Markow T.A."/>
            <person name="Kaufman T.C."/>
            <person name="Kellis M."/>
            <person name="Gelbart W."/>
            <person name="Iyer V.N."/>
            <person name="Pollard D.A."/>
            <person name="Sackton T.B."/>
            <person name="Larracuente A.M."/>
            <person name="Singh N.D."/>
            <person name="Abad J.P."/>
            <person name="Abt D.N."/>
            <person name="Adryan B."/>
            <person name="Aguade M."/>
            <person name="Akashi H."/>
            <person name="Anderson W.W."/>
            <person name="Aquadro C.F."/>
            <person name="Ardell D.H."/>
            <person name="Arguello R."/>
            <person name="Artieri C.G."/>
            <person name="Barbash D.A."/>
            <person name="Barker D."/>
            <person name="Barsanti P."/>
            <person name="Batterham P."/>
            <person name="Batzoglou S."/>
            <person name="Begun D."/>
            <person name="Bhutkar A."/>
            <person name="Blanco E."/>
            <person name="Bosak S.A."/>
            <person name="Bradley R.K."/>
            <person name="Brand A.D."/>
            <person name="Brent M.R."/>
            <person name="Brooks A.N."/>
            <person name="Brown R.H."/>
            <person name="Butlin R.K."/>
            <person name="Caggese C."/>
            <person name="Calvi B.R."/>
            <person name="Bernardo de Carvalho A."/>
            <person name="Caspi A."/>
            <person name="Castrezana S."/>
            <person name="Celniker S.E."/>
            <person name="Chang J.L."/>
            <person name="Chapple C."/>
            <person name="Chatterji S."/>
            <person name="Chinwalla A."/>
            <person name="Civetta A."/>
            <person name="Clifton S.W."/>
            <person name="Comeron J.M."/>
            <person name="Costello J.C."/>
            <person name="Coyne J.A."/>
            <person name="Daub J."/>
            <person name="David R.G."/>
            <person name="Delcher A.L."/>
            <person name="Delehaunty K."/>
            <person name="Do C.B."/>
            <person name="Ebling H."/>
            <person name="Edwards K."/>
            <person name="Eickbush T."/>
            <person name="Evans J.D."/>
            <person name="Filipski A."/>
            <person name="Findeiss S."/>
            <person name="Freyhult E."/>
            <person name="Fulton L."/>
            <person name="Fulton R."/>
            <person name="Garcia A.C."/>
            <person name="Gardiner A."/>
            <person name="Garfield D.A."/>
            <person name="Garvin B.E."/>
            <person name="Gibson G."/>
            <person name="Gilbert D."/>
            <person name="Gnerre S."/>
            <person name="Godfrey J."/>
            <person name="Good R."/>
            <person name="Gotea V."/>
            <person name="Gravely B."/>
            <person name="Greenberg A.J."/>
            <person name="Griffiths-Jones S."/>
            <person name="Gross S."/>
            <person name="Guigo R."/>
            <person name="Gustafson E.A."/>
            <person name="Haerty W."/>
            <person name="Hahn M.W."/>
            <person name="Halligan D.L."/>
            <person name="Halpern A.L."/>
            <person name="Halter G.M."/>
            <person name="Han M.V."/>
            <person name="Heger A."/>
            <person name="Hillier L."/>
            <person name="Hinrichs A.S."/>
            <person name="Holmes I."/>
            <person name="Hoskins R.A."/>
            <person name="Hubisz M.J."/>
            <person name="Hultmark D."/>
            <person name="Huntley M.A."/>
            <person name="Jaffe D.B."/>
            <person name="Jagadeeshan S."/>
            <person name="Jeck W.R."/>
            <person name="Johnson J."/>
            <person name="Jones C.D."/>
            <person name="Jordan W.C."/>
            <person name="Karpen G.H."/>
            <person name="Kataoka E."/>
            <person name="Keightley P.D."/>
            <person name="Kheradpour P."/>
            <person name="Kirkness E.F."/>
            <person name="Koerich L.B."/>
            <person name="Kristiansen K."/>
            <person name="Kudrna D."/>
            <person name="Kulathinal R.J."/>
            <person name="Kumar S."/>
            <person name="Kwok R."/>
            <person name="Lander E."/>
            <person name="Langley C.H."/>
            <person name="Lapoint R."/>
            <person name="Lazzaro B.P."/>
            <person name="Lee S.J."/>
            <person name="Levesque L."/>
            <person name="Li R."/>
            <person name="Lin C.F."/>
            <person name="Lin M.F."/>
            <person name="Lindblad-Toh K."/>
            <person name="Llopart A."/>
            <person name="Long M."/>
            <person name="Low L."/>
            <person name="Lozovsky E."/>
            <person name="Lu J."/>
            <person name="Luo M."/>
            <person name="Machado C.A."/>
            <person name="Makalowski W."/>
            <person name="Marzo M."/>
            <person name="Matsuda M."/>
            <person name="Matzkin L."/>
            <person name="McAllister B."/>
            <person name="McBride C.S."/>
            <person name="McKernan B."/>
            <person name="McKernan K."/>
            <person name="Mendez-Lago M."/>
            <person name="Minx P."/>
            <person name="Mollenhauer M.U."/>
            <person name="Montooth K."/>
            <person name="Mount S.M."/>
            <person name="Mu X."/>
            <person name="Myers E."/>
            <person name="Negre B."/>
            <person name="Newfeld S."/>
            <person name="Nielsen R."/>
            <person name="Noor M.A."/>
            <person name="O'Grady P."/>
            <person name="Pachter L."/>
            <person name="Papaceit M."/>
            <person name="Parisi M.J."/>
            <person name="Parisi M."/>
            <person name="Parts L."/>
            <person name="Pedersen J.S."/>
            <person name="Pesole G."/>
            <person name="Phillippy A.M."/>
            <person name="Ponting C.P."/>
            <person name="Pop M."/>
            <person name="Porcelli D."/>
            <person name="Powell J.R."/>
            <person name="Prohaska S."/>
            <person name="Pruitt K."/>
            <person name="Puig M."/>
            <person name="Quesneville H."/>
            <person name="Ram K.R."/>
            <person name="Rand D."/>
            <person name="Rasmussen M.D."/>
            <person name="Reed L.K."/>
            <person name="Reenan R."/>
            <person name="Reily A."/>
            <person name="Remington K.A."/>
            <person name="Rieger T.T."/>
            <person name="Ritchie M.G."/>
            <person name="Robin C."/>
            <person name="Rogers Y.H."/>
            <person name="Rohde C."/>
            <person name="Rozas J."/>
            <person name="Rubenfield M.J."/>
            <person name="Ruiz A."/>
            <person name="Russo S."/>
            <person name="Salzberg S.L."/>
            <person name="Sanchez-Gracia A."/>
            <person name="Saranga D.J."/>
            <person name="Sato H."/>
            <person name="Schaeffer S.W."/>
            <person name="Schatz M.C."/>
            <person name="Schlenke T."/>
            <person name="Schwartz R."/>
            <person name="Segarra C."/>
            <person name="Singh R.S."/>
            <person name="Sirot L."/>
            <person name="Sirota M."/>
            <person name="Sisneros N.B."/>
            <person name="Smith C.D."/>
            <person name="Smith T.F."/>
            <person name="Spieth J."/>
            <person name="Stage D.E."/>
            <person name="Stark A."/>
            <person name="Stephan W."/>
            <person name="Strausberg R.L."/>
            <person name="Strempel S."/>
            <person name="Sturgill D."/>
            <person name="Sutton G."/>
            <person name="Sutton G.G."/>
            <person name="Tao W."/>
            <person name="Teichmann S."/>
            <person name="Tobari Y.N."/>
            <person name="Tomimura Y."/>
            <person name="Tsolas J.M."/>
            <person name="Valente V.L."/>
            <person name="Venter E."/>
            <person name="Venter J.C."/>
            <person name="Vicario S."/>
            <person name="Vieira F.G."/>
            <person name="Vilella A.J."/>
            <person name="Villasante A."/>
            <person name="Walenz B."/>
            <person name="Wang J."/>
            <person name="Wasserman M."/>
            <person name="Watts T."/>
            <person name="Wilson D."/>
            <person name="Wilson R.K."/>
            <person name="Wing R.A."/>
            <person name="Wolfner M.F."/>
            <person name="Wong A."/>
            <person name="Wong G.K."/>
            <person name="Wu C.I."/>
            <person name="Wu G."/>
            <person name="Yamamoto D."/>
            <person name="Yang H.P."/>
            <person name="Yang S.P."/>
            <person name="Yorke J.A."/>
            <person name="Yoshida K."/>
            <person name="Zdobnov E."/>
            <person name="Zhang P."/>
            <person name="Zhang Y."/>
            <person name="Zimin A.V."/>
            <person name="Baldwin J."/>
            <person name="Abdouelleil A."/>
            <person name="Abdulkadir J."/>
            <person name="Abebe A."/>
            <person name="Abera B."/>
            <person name="Abreu J."/>
            <person name="Acer S.C."/>
            <person name="Aftuck L."/>
            <person name="Alexander A."/>
            <person name="An P."/>
            <person name="Anderson E."/>
            <person name="Anderson S."/>
            <person name="Arachi H."/>
            <person name="Azer M."/>
            <person name="Bachantsang P."/>
            <person name="Barry A."/>
            <person name="Bayul T."/>
            <person name="Berlin A."/>
            <person name="Bessette D."/>
            <person name="Bloom T."/>
            <person name="Blye J."/>
            <person name="Boguslavskiy L."/>
            <person name="Bonnet C."/>
            <person name="Boukhgalter B."/>
            <person name="Bourzgui I."/>
            <person name="Brown A."/>
            <person name="Cahill P."/>
            <person name="Channer S."/>
            <person name="Cheshatsang Y."/>
            <person name="Chuda L."/>
            <person name="Citroen M."/>
            <person name="Collymore A."/>
            <person name="Cooke P."/>
            <person name="Costello M."/>
            <person name="D'Aco K."/>
            <person name="Daza R."/>
            <person name="De Haan G."/>
            <person name="DeGray S."/>
            <person name="DeMaso C."/>
            <person name="Dhargay N."/>
            <person name="Dooley K."/>
            <person name="Dooley E."/>
            <person name="Doricent M."/>
            <person name="Dorje P."/>
            <person name="Dorjee K."/>
            <person name="Dupes A."/>
            <person name="Elong R."/>
            <person name="Falk J."/>
            <person name="Farina A."/>
            <person name="Faro S."/>
            <person name="Ferguson D."/>
            <person name="Fisher S."/>
            <person name="Foley C.D."/>
            <person name="Franke A."/>
            <person name="Friedrich D."/>
            <person name="Gadbois L."/>
            <person name="Gearin G."/>
            <person name="Gearin C.R."/>
            <person name="Giannoukos G."/>
            <person name="Goode T."/>
            <person name="Graham J."/>
            <person name="Grandbois E."/>
            <person name="Grewal S."/>
            <person name="Gyaltsen K."/>
            <person name="Hafez N."/>
            <person name="Hagos B."/>
            <person name="Hall J."/>
            <person name="Henson C."/>
            <person name="Hollinger A."/>
            <person name="Honan T."/>
            <person name="Huard M.D."/>
            <person name="Hughes L."/>
            <person name="Hurhula B."/>
            <person name="Husby M.E."/>
            <person name="Kamat A."/>
            <person name="Kanga B."/>
            <person name="Kashin S."/>
            <person name="Khazanovich D."/>
            <person name="Kisner P."/>
            <person name="Lance K."/>
            <person name="Lara M."/>
            <person name="Lee W."/>
            <person name="Lennon N."/>
            <person name="Letendre F."/>
            <person name="LeVine R."/>
            <person name="Lipovsky A."/>
            <person name="Liu X."/>
            <person name="Liu J."/>
            <person name="Liu S."/>
            <person name="Lokyitsang T."/>
            <person name="Lokyitsang Y."/>
            <person name="Lubonja R."/>
            <person name="Lui A."/>
            <person name="MacDonald P."/>
            <person name="Magnisalis V."/>
            <person name="Maru K."/>
            <person name="Matthews C."/>
            <person name="McCusker W."/>
            <person name="McDonough S."/>
            <person name="Mehta T."/>
            <person name="Meldrim J."/>
            <person name="Meneus L."/>
            <person name="Mihai O."/>
            <person name="Mihalev A."/>
            <person name="Mihova T."/>
            <person name="Mittelman R."/>
            <person name="Mlenga V."/>
            <person name="Montmayeur A."/>
            <person name="Mulrain L."/>
            <person name="Navidi A."/>
            <person name="Naylor J."/>
            <person name="Negash T."/>
            <person name="Nguyen T."/>
            <person name="Nguyen N."/>
            <person name="Nicol R."/>
            <person name="Norbu C."/>
            <person name="Norbu N."/>
            <person name="Novod N."/>
            <person name="O'Neill B."/>
            <person name="Osman S."/>
            <person name="Markiewicz E."/>
            <person name="Oyono O.L."/>
            <person name="Patti C."/>
            <person name="Phunkhang P."/>
            <person name="Pierre F."/>
            <person name="Priest M."/>
            <person name="Raghuraman S."/>
            <person name="Rege F."/>
            <person name="Reyes R."/>
            <person name="Rise C."/>
            <person name="Rogov P."/>
            <person name="Ross K."/>
            <person name="Ryan E."/>
            <person name="Settipalli S."/>
            <person name="Shea T."/>
            <person name="Sherpa N."/>
            <person name="Shi L."/>
            <person name="Shih D."/>
            <person name="Sparrow T."/>
            <person name="Spaulding J."/>
            <person name="Stalker J."/>
            <person name="Stange-Thomann N."/>
            <person name="Stavropoulos S."/>
            <person name="Stone C."/>
            <person name="Strader C."/>
            <person name="Tesfaye S."/>
            <person name="Thomson T."/>
            <person name="Thoulutsang Y."/>
            <person name="Thoulutsang D."/>
            <person name="Topham K."/>
            <person name="Topping I."/>
            <person name="Tsamla T."/>
            <person name="Vassiliev H."/>
            <person name="Vo A."/>
            <person name="Wangchuk T."/>
            <person name="Wangdi T."/>
            <person name="Weiand M."/>
            <person name="Wilkinson J."/>
            <person name="Wilson A."/>
            <person name="Yadav S."/>
            <person name="Young G."/>
            <person name="Yu Q."/>
            <person name="Zembek L."/>
            <person name="Zhong D."/>
            <person name="Zimmer A."/>
            <person name="Zwirko Z."/>
            <person name="Jaffe D.B."/>
            <person name="Alvarez P."/>
            <person name="Brockman W."/>
            <person name="Butler J."/>
            <person name="Chin C."/>
            <person name="Gnerre S."/>
            <person name="Grabherr M."/>
            <person name="Kleber M."/>
            <person name="Mauceli E."/>
            <person name="MacCallum I."/>
        </authorList>
    </citation>
    <scope>NUCLEOTIDE SEQUENCE [LARGE SCALE GENOMIC DNA]</scope>
    <source>
        <strain evidence="15">MSH-3 / Tucson 14011-0111.49</strain>
    </source>
</reference>
<evidence type="ECO:0000313" key="15">
    <source>
        <dbReference type="Proteomes" id="UP000008744"/>
    </source>
</evidence>
<dbReference type="SUPFAM" id="SSF49599">
    <property type="entry name" value="TRAF domain-like"/>
    <property type="match status" value="1"/>
</dbReference>
<evidence type="ECO:0000256" key="5">
    <source>
        <dbReference type="ARBA" id="ARBA00022679"/>
    </source>
</evidence>
<evidence type="ECO:0000256" key="4">
    <source>
        <dbReference type="ARBA" id="ARBA00015711"/>
    </source>
</evidence>
<dbReference type="EMBL" id="CH693969">
    <property type="protein sequence ID" value="EDW36767.1"/>
    <property type="molecule type" value="Genomic_DNA"/>
</dbReference>
<evidence type="ECO:0000256" key="8">
    <source>
        <dbReference type="ARBA" id="ARBA00022786"/>
    </source>
</evidence>
<evidence type="ECO:0000259" key="13">
    <source>
        <dbReference type="PROSITE" id="PS50089"/>
    </source>
</evidence>
<feature type="non-terminal residue" evidence="14">
    <location>
        <position position="314"/>
    </location>
</feature>
<dbReference type="AlphaFoldDB" id="B4IRJ3"/>
<keyword evidence="15" id="KW-1185">Reference proteome</keyword>
<dbReference type="InterPro" id="IPR013083">
    <property type="entry name" value="Znf_RING/FYVE/PHD"/>
</dbReference>
<dbReference type="GO" id="GO:0016567">
    <property type="term" value="P:protein ubiquitination"/>
    <property type="evidence" value="ECO:0007669"/>
    <property type="project" value="UniProtKB-UniPathway"/>
</dbReference>
<dbReference type="PANTHER" id="PTHR10131">
    <property type="entry name" value="TNF RECEPTOR ASSOCIATED FACTOR"/>
    <property type="match status" value="1"/>
</dbReference>
<comment type="catalytic activity">
    <reaction evidence="1">
        <text>S-ubiquitinyl-[E2 ubiquitin-conjugating enzyme]-L-cysteine + [acceptor protein]-L-lysine = [E2 ubiquitin-conjugating enzyme]-L-cysteine + N(6)-ubiquitinyl-[acceptor protein]-L-lysine.</text>
        <dbReference type="EC" id="2.3.2.27"/>
    </reaction>
</comment>
<dbReference type="Pfam" id="PF08941">
    <property type="entry name" value="USP8_interact"/>
    <property type="match status" value="1"/>
</dbReference>
<keyword evidence="6" id="KW-0479">Metal-binding</keyword>
<proteinExistence type="predicted"/>
<dbReference type="eggNOG" id="KOG0297">
    <property type="taxonomic scope" value="Eukaryota"/>
</dbReference>
<name>B4IRJ3_DROPE</name>
<dbReference type="SMART" id="SM00184">
    <property type="entry name" value="RING"/>
    <property type="match status" value="1"/>
</dbReference>
<dbReference type="SUPFAM" id="SSF57850">
    <property type="entry name" value="RING/U-box"/>
    <property type="match status" value="1"/>
</dbReference>
<comment type="pathway">
    <text evidence="2">Protein modification; protein ubiquitination.</text>
</comment>
<dbReference type="OMA" id="HAYCRAC"/>
<sequence>MGFDINYIIGHVDEELICPICTDVLETPVQSLHCEHAFCRVCIEKWMLLKKQCPVDRSELLPSHLAPASRLMRNMLGRLQIRCPFSENDCPLIMSLDDYRAHVLICQFNPKAIVECKNCLMKVPKDELPDHNCIIELRKIVQDQATEISVLKHTQVDHEIRIGVQIRELELLQYYLAALRSTSPIMRNVGNQLDGYAVSHWCAGLPTARVNNWGSVVSTPDNEMHFLVRNSLRASGCPMHLLNTMVEHCHEERWPAAMATLQRRRANQTQMTQFVSRLIRPLSSGRQCLCIFGVDNYHVPENLRPFLGITMIFV</sequence>
<dbReference type="InterPro" id="IPR017907">
    <property type="entry name" value="Znf_RING_CS"/>
</dbReference>
<dbReference type="Gene3D" id="3.30.40.10">
    <property type="entry name" value="Zinc/RING finger domain, C3HC4 (zinc finger)"/>
    <property type="match status" value="2"/>
</dbReference>
<evidence type="ECO:0000256" key="7">
    <source>
        <dbReference type="ARBA" id="ARBA00022771"/>
    </source>
</evidence>
<dbReference type="PROSITE" id="PS00518">
    <property type="entry name" value="ZF_RING_1"/>
    <property type="match status" value="1"/>
</dbReference>
<dbReference type="Pfam" id="PF13923">
    <property type="entry name" value="zf-C3HC4_2"/>
    <property type="match status" value="1"/>
</dbReference>
<evidence type="ECO:0000256" key="12">
    <source>
        <dbReference type="PROSITE-ProRule" id="PRU00175"/>
    </source>
</evidence>
<protein>
    <recommendedName>
        <fullName evidence="4">E3 ubiquitin-protein ligase NRDP1</fullName>
        <ecNumber evidence="3">2.3.2.27</ecNumber>
    </recommendedName>
    <alternativeName>
        <fullName evidence="10">RING finger protein 41</fullName>
    </alternativeName>
    <alternativeName>
        <fullName evidence="11">RING-type E3 ubiquitin transferase NRDP1</fullName>
    </alternativeName>
</protein>
<keyword evidence="7 12" id="KW-0863">Zinc-finger</keyword>
<dbReference type="InterPro" id="IPR015036">
    <property type="entry name" value="NRDP1"/>
</dbReference>
<dbReference type="STRING" id="7234.B4IRJ3"/>
<organism evidence="15">
    <name type="scientific">Drosophila persimilis</name>
    <name type="common">Fruit fly</name>
    <dbReference type="NCBI Taxonomy" id="7234"/>
    <lineage>
        <taxon>Eukaryota</taxon>
        <taxon>Metazoa</taxon>
        <taxon>Ecdysozoa</taxon>
        <taxon>Arthropoda</taxon>
        <taxon>Hexapoda</taxon>
        <taxon>Insecta</taxon>
        <taxon>Pterygota</taxon>
        <taxon>Neoptera</taxon>
        <taxon>Endopterygota</taxon>
        <taxon>Diptera</taxon>
        <taxon>Brachycera</taxon>
        <taxon>Muscomorpha</taxon>
        <taxon>Ephydroidea</taxon>
        <taxon>Drosophilidae</taxon>
        <taxon>Drosophila</taxon>
        <taxon>Sophophora</taxon>
    </lineage>
</organism>
<accession>B4IRJ3</accession>
<dbReference type="UniPathway" id="UPA00143"/>
<evidence type="ECO:0000256" key="11">
    <source>
        <dbReference type="ARBA" id="ARBA00031762"/>
    </source>
</evidence>
<gene>
    <name evidence="14" type="primary">Dper\GL15421</name>
    <name evidence="14" type="ORF">Dper_GL15421</name>
</gene>
<dbReference type="GO" id="GO:0043122">
    <property type="term" value="P:regulation of canonical NF-kappaB signal transduction"/>
    <property type="evidence" value="ECO:0007669"/>
    <property type="project" value="TreeGrafter"/>
</dbReference>
<evidence type="ECO:0000313" key="14">
    <source>
        <dbReference type="EMBL" id="EDW36767.1"/>
    </source>
</evidence>
<dbReference type="GO" id="GO:0008270">
    <property type="term" value="F:zinc ion binding"/>
    <property type="evidence" value="ECO:0007669"/>
    <property type="project" value="UniProtKB-KW"/>
</dbReference>
<dbReference type="Proteomes" id="UP000008744">
    <property type="component" value="Unassembled WGS sequence"/>
</dbReference>
<keyword evidence="9" id="KW-0862">Zinc</keyword>
<evidence type="ECO:0000256" key="1">
    <source>
        <dbReference type="ARBA" id="ARBA00000900"/>
    </source>
</evidence>
<dbReference type="InterPro" id="IPR037255">
    <property type="entry name" value="NRDP1_C"/>
</dbReference>
<dbReference type="GO" id="GO:0061630">
    <property type="term" value="F:ubiquitin protein ligase activity"/>
    <property type="evidence" value="ECO:0007669"/>
    <property type="project" value="UniProtKB-EC"/>
</dbReference>
<dbReference type="InterPro" id="IPR001841">
    <property type="entry name" value="Znf_RING"/>
</dbReference>
<evidence type="ECO:0000256" key="9">
    <source>
        <dbReference type="ARBA" id="ARBA00022833"/>
    </source>
</evidence>
<dbReference type="EC" id="2.3.2.27" evidence="3"/>
<dbReference type="SMR" id="B4IRJ3"/>
<keyword evidence="8" id="KW-0833">Ubl conjugation pathway</keyword>
<feature type="domain" description="RING-type" evidence="13">
    <location>
        <begin position="18"/>
        <end position="57"/>
    </location>
</feature>
<evidence type="ECO:0000256" key="6">
    <source>
        <dbReference type="ARBA" id="ARBA00022723"/>
    </source>
</evidence>
<keyword evidence="5" id="KW-0808">Transferase</keyword>
<dbReference type="OrthoDB" id="1630758at2759"/>
<evidence type="ECO:0000256" key="10">
    <source>
        <dbReference type="ARBA" id="ARBA00030556"/>
    </source>
</evidence>